<accession>A0A1H2XRC0</accession>
<name>A0A1H2XRC0_9FLAO</name>
<evidence type="ECO:0000259" key="2">
    <source>
        <dbReference type="Pfam" id="PF14534"/>
    </source>
</evidence>
<organism evidence="3 4">
    <name type="scientific">Flagellimonas zhangzhouensis</name>
    <dbReference type="NCBI Taxonomy" id="1073328"/>
    <lineage>
        <taxon>Bacteria</taxon>
        <taxon>Pseudomonadati</taxon>
        <taxon>Bacteroidota</taxon>
        <taxon>Flavobacteriia</taxon>
        <taxon>Flavobacteriales</taxon>
        <taxon>Flavobacteriaceae</taxon>
        <taxon>Flagellimonas</taxon>
    </lineage>
</organism>
<dbReference type="RefSeq" id="WP_175443772.1">
    <property type="nucleotide sequence ID" value="NZ_FNKI01000003.1"/>
</dbReference>
<reference evidence="4" key="1">
    <citation type="submission" date="2016-10" db="EMBL/GenBank/DDBJ databases">
        <authorList>
            <person name="Varghese N."/>
            <person name="Submissions S."/>
        </authorList>
    </citation>
    <scope>NUCLEOTIDE SEQUENCE [LARGE SCALE GENOMIC DNA]</scope>
    <source>
        <strain evidence="4">DSM 25030</strain>
    </source>
</reference>
<dbReference type="Pfam" id="PF14534">
    <property type="entry name" value="DUF4440"/>
    <property type="match status" value="1"/>
</dbReference>
<keyword evidence="4" id="KW-1185">Reference proteome</keyword>
<dbReference type="InterPro" id="IPR027843">
    <property type="entry name" value="DUF4440"/>
</dbReference>
<sequence length="150" mass="16934">MKKSVYNRILLVVMVLLGYVGHSQTKDEEAVQHTVQAYFKALNEGNVQHIVSVFTNDGAVFPTGAPTAIGTEGLTGNYRYVFDNFGFDLKVTIADIRIKEDMAMVQSNSKGTVWIKANDQKLTEAFRELFVLNKVNGTWKIDKYMYNQSK</sequence>
<feature type="domain" description="DUF4440" evidence="2">
    <location>
        <begin position="33"/>
        <end position="141"/>
    </location>
</feature>
<dbReference type="STRING" id="1073328.SAMN05216294_2792"/>
<proteinExistence type="predicted"/>
<evidence type="ECO:0000313" key="3">
    <source>
        <dbReference type="EMBL" id="SDW95377.1"/>
    </source>
</evidence>
<feature type="chain" id="PRO_5011707870" description="DUF4440 domain-containing protein" evidence="1">
    <location>
        <begin position="26"/>
        <end position="150"/>
    </location>
</feature>
<dbReference type="EMBL" id="FNMY01000004">
    <property type="protein sequence ID" value="SDW95377.1"/>
    <property type="molecule type" value="Genomic_DNA"/>
</dbReference>
<gene>
    <name evidence="3" type="ORF">SAMN04487892_2785</name>
</gene>
<evidence type="ECO:0000313" key="4">
    <source>
        <dbReference type="Proteomes" id="UP000199592"/>
    </source>
</evidence>
<dbReference type="InterPro" id="IPR032710">
    <property type="entry name" value="NTF2-like_dom_sf"/>
</dbReference>
<dbReference type="Proteomes" id="UP000199592">
    <property type="component" value="Unassembled WGS sequence"/>
</dbReference>
<keyword evidence="1" id="KW-0732">Signal</keyword>
<dbReference type="Gene3D" id="3.10.450.50">
    <property type="match status" value="1"/>
</dbReference>
<feature type="signal peptide" evidence="1">
    <location>
        <begin position="1"/>
        <end position="25"/>
    </location>
</feature>
<dbReference type="AlphaFoldDB" id="A0A1H2XRC0"/>
<dbReference type="SUPFAM" id="SSF54427">
    <property type="entry name" value="NTF2-like"/>
    <property type="match status" value="1"/>
</dbReference>
<evidence type="ECO:0000256" key="1">
    <source>
        <dbReference type="SAM" id="SignalP"/>
    </source>
</evidence>
<protein>
    <recommendedName>
        <fullName evidence="2">DUF4440 domain-containing protein</fullName>
    </recommendedName>
</protein>